<dbReference type="PANTHER" id="PTHR31391:SF121">
    <property type="entry name" value="B3 DOMAIN-CONTAINING PROTEIN OS08G0325100-RELATED"/>
    <property type="match status" value="1"/>
</dbReference>
<dbReference type="InterPro" id="IPR015300">
    <property type="entry name" value="DNA-bd_pseudobarrel_sf"/>
</dbReference>
<sequence length="587" mass="65963">MWRQHYHRGHTGHDKEHFFAVASGDFTHPQYGQLTWPFLPSIHFFSCACSLLQSFIISAISNLIDINLCIPWEVGDHLGSMISETITLEAPNGIFCIGVCRKAGELVLQSAWDKFVAMHHIEENYSFWFVCPGNSTFKVHIFNPNGHEKASSCSQPPSQSFGGVPPGAICDHHAPNEQLLSDPGHVRTSTDYGYSTLPGCHLTKAQDEKVREIACTMRSQVPLYVAVMNKSNVNLKDCSVNLPLKLVEHFKEDTSKATIQLEAPNDNIYGVEACKHGDDQIVLQYGWKNLVDANRIQENDLLIFITKGKKRLEVRILGTSVHQRTSSCFDLGNISSTQEICEDSLEITDPPPHTDYYVSSSDDDHIVEEGTRKSCYYVSSSDDDHIVEEGYYVSSSDDDHIVEQGTRKSFYYVSCSDAHDIVEEGTRKSCRRQKQAPSHCAKAQKVASTSSPSAAKSGRTPLTSVEKKKVEEKVQAIQSELPIYVSLMTKSRINASHLGFRREYGSRYIPHINRRMRLVLQSEGSTTGQPATVVIDKNGMRWIRGGWKRFVAENDVQEGDIALFERAKSTKELRMTVYFVRKSDIEV</sequence>
<evidence type="ECO:0000256" key="4">
    <source>
        <dbReference type="ARBA" id="ARBA00023163"/>
    </source>
</evidence>
<dbReference type="EnsemblPlants" id="EMT26998">
    <property type="protein sequence ID" value="EMT26998"/>
    <property type="gene ID" value="F775_23087"/>
</dbReference>
<name>M8BYY5_AEGTA</name>
<dbReference type="SMART" id="SM01019">
    <property type="entry name" value="B3"/>
    <property type="match status" value="3"/>
</dbReference>
<dbReference type="GO" id="GO:0003677">
    <property type="term" value="F:DNA binding"/>
    <property type="evidence" value="ECO:0007669"/>
    <property type="project" value="UniProtKB-KW"/>
</dbReference>
<keyword evidence="3" id="KW-0238">DNA-binding</keyword>
<dbReference type="Gene3D" id="2.40.330.10">
    <property type="entry name" value="DNA-binding pseudobarrel domain"/>
    <property type="match status" value="3"/>
</dbReference>
<evidence type="ECO:0000313" key="8">
    <source>
        <dbReference type="EnsemblPlants" id="EMT26998"/>
    </source>
</evidence>
<evidence type="ECO:0000259" key="7">
    <source>
        <dbReference type="PROSITE" id="PS50863"/>
    </source>
</evidence>
<feature type="region of interest" description="Disordered" evidence="6">
    <location>
        <begin position="432"/>
        <end position="466"/>
    </location>
</feature>
<organism evidence="8">
    <name type="scientific">Aegilops tauschii</name>
    <name type="common">Tausch's goatgrass</name>
    <name type="synonym">Aegilops squarrosa</name>
    <dbReference type="NCBI Taxonomy" id="37682"/>
    <lineage>
        <taxon>Eukaryota</taxon>
        <taxon>Viridiplantae</taxon>
        <taxon>Streptophyta</taxon>
        <taxon>Embryophyta</taxon>
        <taxon>Tracheophyta</taxon>
        <taxon>Spermatophyta</taxon>
        <taxon>Magnoliopsida</taxon>
        <taxon>Liliopsida</taxon>
        <taxon>Poales</taxon>
        <taxon>Poaceae</taxon>
        <taxon>BOP clade</taxon>
        <taxon>Pooideae</taxon>
        <taxon>Triticodae</taxon>
        <taxon>Triticeae</taxon>
        <taxon>Triticinae</taxon>
        <taxon>Aegilops</taxon>
    </lineage>
</organism>
<dbReference type="PANTHER" id="PTHR31391">
    <property type="entry name" value="B3 DOMAIN-CONTAINING PROTEIN OS11G0197600-RELATED"/>
    <property type="match status" value="1"/>
</dbReference>
<evidence type="ECO:0000256" key="5">
    <source>
        <dbReference type="ARBA" id="ARBA00023242"/>
    </source>
</evidence>
<proteinExistence type="predicted"/>
<evidence type="ECO:0000256" key="6">
    <source>
        <dbReference type="SAM" id="MobiDB-lite"/>
    </source>
</evidence>
<dbReference type="PROSITE" id="PS50863">
    <property type="entry name" value="B3"/>
    <property type="match status" value="2"/>
</dbReference>
<keyword evidence="2" id="KW-0805">Transcription regulation</keyword>
<dbReference type="Pfam" id="PF02362">
    <property type="entry name" value="B3"/>
    <property type="match status" value="2"/>
</dbReference>
<dbReference type="SUPFAM" id="SSF101936">
    <property type="entry name" value="DNA-binding pseudobarrel domain"/>
    <property type="match status" value="3"/>
</dbReference>
<reference evidence="8" key="1">
    <citation type="submission" date="2015-06" db="UniProtKB">
        <authorList>
            <consortium name="EnsemblPlants"/>
        </authorList>
    </citation>
    <scope>IDENTIFICATION</scope>
</reference>
<protein>
    <submittedName>
        <fullName evidence="8">B3 domain-containing protein</fullName>
    </submittedName>
</protein>
<dbReference type="AlphaFoldDB" id="M8BYY5"/>
<keyword evidence="4" id="KW-0804">Transcription</keyword>
<evidence type="ECO:0000256" key="1">
    <source>
        <dbReference type="ARBA" id="ARBA00004123"/>
    </source>
</evidence>
<feature type="domain" description="TF-B3" evidence="7">
    <location>
        <begin position="483"/>
        <end position="583"/>
    </location>
</feature>
<dbReference type="InterPro" id="IPR044837">
    <property type="entry name" value="REM16-like"/>
</dbReference>
<dbReference type="GO" id="GO:0005634">
    <property type="term" value="C:nucleus"/>
    <property type="evidence" value="ECO:0007669"/>
    <property type="project" value="UniProtKB-SubCell"/>
</dbReference>
<accession>M8BYY5</accession>
<comment type="subcellular location">
    <subcellularLocation>
        <location evidence="1">Nucleus</location>
    </subcellularLocation>
</comment>
<dbReference type="CDD" id="cd10017">
    <property type="entry name" value="B3_DNA"/>
    <property type="match status" value="3"/>
</dbReference>
<evidence type="ECO:0000256" key="3">
    <source>
        <dbReference type="ARBA" id="ARBA00023125"/>
    </source>
</evidence>
<keyword evidence="5" id="KW-0539">Nucleus</keyword>
<dbReference type="InterPro" id="IPR003340">
    <property type="entry name" value="B3_DNA-bd"/>
</dbReference>
<evidence type="ECO:0000256" key="2">
    <source>
        <dbReference type="ARBA" id="ARBA00023015"/>
    </source>
</evidence>
<feature type="domain" description="TF-B3" evidence="7">
    <location>
        <begin position="225"/>
        <end position="320"/>
    </location>
</feature>